<keyword evidence="1" id="KW-0472">Membrane</keyword>
<reference evidence="2 3" key="1">
    <citation type="submission" date="2018-06" db="EMBL/GenBank/DDBJ databases">
        <title>Complete genome of Desulfovibrio indonesiensis P37SLT.</title>
        <authorList>
            <person name="Crispim J.S."/>
            <person name="Vidigal P.M.P."/>
            <person name="Silva L.C.F."/>
            <person name="Laguardia C.N."/>
            <person name="Araujo L.C."/>
            <person name="Dias R.S."/>
            <person name="Sousa M.P."/>
            <person name="Paula S.O."/>
            <person name="Silva C."/>
        </authorList>
    </citation>
    <scope>NUCLEOTIDE SEQUENCE [LARGE SCALE GENOMIC DNA]</scope>
    <source>
        <strain evidence="2 3">P37SLT</strain>
    </source>
</reference>
<sequence>MKLNAIRLSRIVYWLCIVGLVAAPALTALIFWNLEWVLEHYGPAMVLPFPVGQDINPGPVTATTRWLGFGVAAVPVALTCAMLWNLARLFGGYARGEVFTTVSVQRIRSVGLLLLVRELISPLIGAAMTVALTLSNPAGQRMVSVGLGSSNITMLITALMIIVVAYVMDQARELHEESMLTI</sequence>
<dbReference type="OrthoDB" id="9153951at2"/>
<keyword evidence="1" id="KW-0812">Transmembrane</keyword>
<keyword evidence="3" id="KW-1185">Reference proteome</keyword>
<dbReference type="AlphaFoldDB" id="A0A7M3MHA1"/>
<feature type="transmembrane region" description="Helical" evidence="1">
    <location>
        <begin position="152"/>
        <end position="169"/>
    </location>
</feature>
<evidence type="ECO:0000313" key="2">
    <source>
        <dbReference type="EMBL" id="TVM18467.1"/>
    </source>
</evidence>
<feature type="transmembrane region" description="Helical" evidence="1">
    <location>
        <begin position="12"/>
        <end position="32"/>
    </location>
</feature>
<dbReference type="RefSeq" id="WP_144302475.1">
    <property type="nucleotide sequence ID" value="NZ_QMIE01000004.1"/>
</dbReference>
<comment type="caution">
    <text evidence="2">The sequence shown here is derived from an EMBL/GenBank/DDBJ whole genome shotgun (WGS) entry which is preliminary data.</text>
</comment>
<proteinExistence type="predicted"/>
<gene>
    <name evidence="2" type="ORF">DPQ33_06910</name>
</gene>
<feature type="transmembrane region" description="Helical" evidence="1">
    <location>
        <begin position="66"/>
        <end position="90"/>
    </location>
</feature>
<dbReference type="Proteomes" id="UP000448292">
    <property type="component" value="Unassembled WGS sequence"/>
</dbReference>
<dbReference type="InterPro" id="IPR021354">
    <property type="entry name" value="DUF2975"/>
</dbReference>
<evidence type="ECO:0000313" key="3">
    <source>
        <dbReference type="Proteomes" id="UP000448292"/>
    </source>
</evidence>
<dbReference type="Pfam" id="PF11188">
    <property type="entry name" value="DUF2975"/>
    <property type="match status" value="1"/>
</dbReference>
<organism evidence="2 3">
    <name type="scientific">Oceanidesulfovibrio indonesiensis</name>
    <dbReference type="NCBI Taxonomy" id="54767"/>
    <lineage>
        <taxon>Bacteria</taxon>
        <taxon>Pseudomonadati</taxon>
        <taxon>Thermodesulfobacteriota</taxon>
        <taxon>Desulfovibrionia</taxon>
        <taxon>Desulfovibrionales</taxon>
        <taxon>Desulfovibrionaceae</taxon>
        <taxon>Oceanidesulfovibrio</taxon>
    </lineage>
</organism>
<keyword evidence="1" id="KW-1133">Transmembrane helix</keyword>
<evidence type="ECO:0000256" key="1">
    <source>
        <dbReference type="SAM" id="Phobius"/>
    </source>
</evidence>
<accession>A0A7M3MHA1</accession>
<dbReference type="EMBL" id="QMIE01000004">
    <property type="protein sequence ID" value="TVM18467.1"/>
    <property type="molecule type" value="Genomic_DNA"/>
</dbReference>
<name>A0A7M3MHA1_9BACT</name>
<feature type="transmembrane region" description="Helical" evidence="1">
    <location>
        <begin position="110"/>
        <end position="132"/>
    </location>
</feature>
<evidence type="ECO:0008006" key="4">
    <source>
        <dbReference type="Google" id="ProtNLM"/>
    </source>
</evidence>
<protein>
    <recommendedName>
        <fullName evidence="4">DUF2975 domain-containing protein</fullName>
    </recommendedName>
</protein>